<dbReference type="STRING" id="366522.GCA_001548055_01096"/>
<comment type="caution">
    <text evidence="10">The sequence shown here is derived from an EMBL/GenBank/DDBJ whole genome shotgun (WGS) entry which is preliminary data.</text>
</comment>
<name>A0A2D3W606_9BACT</name>
<evidence type="ECO:0000259" key="9">
    <source>
        <dbReference type="PROSITE" id="PS50972"/>
    </source>
</evidence>
<protein>
    <recommendedName>
        <fullName evidence="4">dihydropteroate synthase</fullName>
        <ecNumber evidence="4">2.5.1.15</ecNumber>
    </recommendedName>
</protein>
<evidence type="ECO:0000313" key="11">
    <source>
        <dbReference type="Proteomes" id="UP000231638"/>
    </source>
</evidence>
<sequence length="382" mass="42010">MKLYELSSTSDVKTVLEHLGVTHEGQKLLVPKSRLHLIYIRDLKTPAANILKQDALSIGADLAVPKETVTCSVPLVDALLIANEKQLKELIQKEKAQPFGLKTISDALASLVNQSMDDNTFEVMGVVNANEDSFFQGSRFHGDAALSHIVSMIDEGATIIDLGGVSSRPGSLGVSEEEELSRVRPIIDLIAHHNLTCKARFSLDSYSPLCLEYALSRGFSIVNDITALSDDAVARVAAKYRATVVLMHMQNDPTTMQCEPVYDNVVLAVDVFFEERIEKAKRFGISDMILDVGIGFGKTLEHNLQLLKHHAHFLRFGYPLLVGASRKSMIDKIIPTPVEERLPGTLALHLKAYEEGATIIRAHDVKAHVQALSVFKALHLTV</sequence>
<keyword evidence="6" id="KW-0479">Metal-binding</keyword>
<keyword evidence="8" id="KW-0289">Folate biosynthesis</keyword>
<comment type="catalytic activity">
    <reaction evidence="1">
        <text>(7,8-dihydropterin-6-yl)methyl diphosphate + 4-aminobenzoate = 7,8-dihydropteroate + diphosphate</text>
        <dbReference type="Rhea" id="RHEA:19949"/>
        <dbReference type="ChEBI" id="CHEBI:17836"/>
        <dbReference type="ChEBI" id="CHEBI:17839"/>
        <dbReference type="ChEBI" id="CHEBI:33019"/>
        <dbReference type="ChEBI" id="CHEBI:72950"/>
        <dbReference type="EC" id="2.5.1.15"/>
    </reaction>
</comment>
<evidence type="ECO:0000256" key="3">
    <source>
        <dbReference type="ARBA" id="ARBA00004763"/>
    </source>
</evidence>
<evidence type="ECO:0000256" key="7">
    <source>
        <dbReference type="ARBA" id="ARBA00022842"/>
    </source>
</evidence>
<evidence type="ECO:0000256" key="2">
    <source>
        <dbReference type="ARBA" id="ARBA00001946"/>
    </source>
</evidence>
<evidence type="ECO:0000256" key="6">
    <source>
        <dbReference type="ARBA" id="ARBA00022723"/>
    </source>
</evidence>
<accession>A0A2D3W606</accession>
<organism evidence="10 11">
    <name type="scientific">Sulfurospirillum cavolei</name>
    <dbReference type="NCBI Taxonomy" id="366522"/>
    <lineage>
        <taxon>Bacteria</taxon>
        <taxon>Pseudomonadati</taxon>
        <taxon>Campylobacterota</taxon>
        <taxon>Epsilonproteobacteria</taxon>
        <taxon>Campylobacterales</taxon>
        <taxon>Sulfurospirillaceae</taxon>
        <taxon>Sulfurospirillum</taxon>
    </lineage>
</organism>
<gene>
    <name evidence="10" type="primary">folP</name>
    <name evidence="10" type="ORF">CFH80_03115</name>
</gene>
<dbReference type="PANTHER" id="PTHR20941:SF1">
    <property type="entry name" value="FOLIC ACID SYNTHESIS PROTEIN FOL1"/>
    <property type="match status" value="1"/>
</dbReference>
<dbReference type="PROSITE" id="PS00793">
    <property type="entry name" value="DHPS_2"/>
    <property type="match status" value="1"/>
</dbReference>
<dbReference type="Gene3D" id="3.20.20.20">
    <property type="entry name" value="Dihydropteroate synthase-like"/>
    <property type="match status" value="1"/>
</dbReference>
<dbReference type="GO" id="GO:0046872">
    <property type="term" value="F:metal ion binding"/>
    <property type="evidence" value="ECO:0007669"/>
    <property type="project" value="UniProtKB-KW"/>
</dbReference>
<dbReference type="EC" id="2.5.1.15" evidence="4"/>
<keyword evidence="5" id="KW-0808">Transferase</keyword>
<dbReference type="PANTHER" id="PTHR20941">
    <property type="entry name" value="FOLATE SYNTHESIS PROTEINS"/>
    <property type="match status" value="1"/>
</dbReference>
<proteinExistence type="predicted"/>
<dbReference type="Pfam" id="PF00809">
    <property type="entry name" value="Pterin_bind"/>
    <property type="match status" value="1"/>
</dbReference>
<dbReference type="GO" id="GO:0005829">
    <property type="term" value="C:cytosol"/>
    <property type="evidence" value="ECO:0007669"/>
    <property type="project" value="TreeGrafter"/>
</dbReference>
<dbReference type="NCBIfam" id="TIGR01496">
    <property type="entry name" value="DHPS"/>
    <property type="match status" value="1"/>
</dbReference>
<dbReference type="PROSITE" id="PS50972">
    <property type="entry name" value="PTERIN_BINDING"/>
    <property type="match status" value="1"/>
</dbReference>
<dbReference type="InterPro" id="IPR045031">
    <property type="entry name" value="DHP_synth-like"/>
</dbReference>
<dbReference type="CDD" id="cd00739">
    <property type="entry name" value="DHPS"/>
    <property type="match status" value="1"/>
</dbReference>
<comment type="cofactor">
    <cofactor evidence="2">
        <name>Mg(2+)</name>
        <dbReference type="ChEBI" id="CHEBI:18420"/>
    </cofactor>
</comment>
<dbReference type="GO" id="GO:0046654">
    <property type="term" value="P:tetrahydrofolate biosynthetic process"/>
    <property type="evidence" value="ECO:0007669"/>
    <property type="project" value="TreeGrafter"/>
</dbReference>
<dbReference type="InterPro" id="IPR006390">
    <property type="entry name" value="DHP_synth_dom"/>
</dbReference>
<evidence type="ECO:0000256" key="1">
    <source>
        <dbReference type="ARBA" id="ARBA00000012"/>
    </source>
</evidence>
<dbReference type="GO" id="GO:0046656">
    <property type="term" value="P:folic acid biosynthetic process"/>
    <property type="evidence" value="ECO:0007669"/>
    <property type="project" value="UniProtKB-KW"/>
</dbReference>
<evidence type="ECO:0000256" key="5">
    <source>
        <dbReference type="ARBA" id="ARBA00022679"/>
    </source>
</evidence>
<dbReference type="InterPro" id="IPR011005">
    <property type="entry name" value="Dihydropteroate_synth-like_sf"/>
</dbReference>
<feature type="domain" description="Pterin-binding" evidence="9">
    <location>
        <begin position="121"/>
        <end position="373"/>
    </location>
</feature>
<dbReference type="GO" id="GO:0004156">
    <property type="term" value="F:dihydropteroate synthase activity"/>
    <property type="evidence" value="ECO:0007669"/>
    <property type="project" value="UniProtKB-EC"/>
</dbReference>
<dbReference type="EMBL" id="DLUG01000083">
    <property type="protein sequence ID" value="DAB36781.1"/>
    <property type="molecule type" value="Genomic_DNA"/>
</dbReference>
<evidence type="ECO:0000313" key="10">
    <source>
        <dbReference type="EMBL" id="DAB36781.1"/>
    </source>
</evidence>
<reference evidence="10 11" key="1">
    <citation type="journal article" date="2017" name="Front. Microbiol.">
        <title>Comparative Genomic Analysis of the Class Epsilonproteobacteria and Proposed Reclassification to Epsilonbacteraeota (phyl. nov.).</title>
        <authorList>
            <person name="Waite D.W."/>
            <person name="Vanwonterghem I."/>
            <person name="Rinke C."/>
            <person name="Parks D.H."/>
            <person name="Zhang Y."/>
            <person name="Takai K."/>
            <person name="Sievert S.M."/>
            <person name="Simon J."/>
            <person name="Campbell B.J."/>
            <person name="Hanson T.E."/>
            <person name="Woyke T."/>
            <person name="Klotz M.G."/>
            <person name="Hugenholtz P."/>
        </authorList>
    </citation>
    <scope>NUCLEOTIDE SEQUENCE [LARGE SCALE GENOMIC DNA]</scope>
    <source>
        <strain evidence="10">UBA11420</strain>
    </source>
</reference>
<dbReference type="InterPro" id="IPR000489">
    <property type="entry name" value="Pterin-binding_dom"/>
</dbReference>
<dbReference type="AlphaFoldDB" id="A0A2D3W606"/>
<comment type="pathway">
    <text evidence="3">Cofactor biosynthesis; tetrahydrofolate biosynthesis; 7,8-dihydrofolate from 2-amino-4-hydroxy-6-hydroxymethyl-7,8-dihydropteridine diphosphate and 4-aminobenzoate: step 1/2.</text>
</comment>
<evidence type="ECO:0000256" key="8">
    <source>
        <dbReference type="ARBA" id="ARBA00022909"/>
    </source>
</evidence>
<dbReference type="SUPFAM" id="SSF51717">
    <property type="entry name" value="Dihydropteroate synthetase-like"/>
    <property type="match status" value="1"/>
</dbReference>
<keyword evidence="7" id="KW-0460">Magnesium</keyword>
<dbReference type="Proteomes" id="UP000231638">
    <property type="component" value="Unassembled WGS sequence"/>
</dbReference>
<evidence type="ECO:0000256" key="4">
    <source>
        <dbReference type="ARBA" id="ARBA00012458"/>
    </source>
</evidence>